<dbReference type="Pfam" id="PF00691">
    <property type="entry name" value="OmpA"/>
    <property type="match status" value="1"/>
</dbReference>
<dbReference type="KEGG" id="ome:OLMES_3482"/>
<evidence type="ECO:0000256" key="2">
    <source>
        <dbReference type="ARBA" id="ARBA00023136"/>
    </source>
</evidence>
<dbReference type="PRINTS" id="PR01021">
    <property type="entry name" value="OMPADOMAIN"/>
</dbReference>
<dbReference type="SUPFAM" id="SSF103088">
    <property type="entry name" value="OmpA-like"/>
    <property type="match status" value="1"/>
</dbReference>
<dbReference type="Gene3D" id="3.30.1330.60">
    <property type="entry name" value="OmpA-like domain"/>
    <property type="match status" value="1"/>
</dbReference>
<evidence type="ECO:0000313" key="7">
    <source>
        <dbReference type="Proteomes" id="UP000196027"/>
    </source>
</evidence>
<dbReference type="EMBL" id="CP021425">
    <property type="protein sequence ID" value="ARU57517.1"/>
    <property type="molecule type" value="Genomic_DNA"/>
</dbReference>
<dbReference type="InterPro" id="IPR006664">
    <property type="entry name" value="OMP_bac"/>
</dbReference>
<dbReference type="InterPro" id="IPR006665">
    <property type="entry name" value="OmpA-like"/>
</dbReference>
<sequence length="309" mass="34945">MVLGRMIVLVTRFFLALVLLVFAKLSFAVTFVAGIEASQWYISTSIFECSLTHSIPDYGKGVFYHEAGEPLKFYLEAYKNPMRSGEAALVIEAPDWLPGTRVTDLGYVPVGQSTRPVTVMPHNSTMMMASLMEGRMPTFTRKAVYADESVRVRINPVNFKAFYNDYLACVATLLPVNFRQVERTVVLFEVDKAVLTKEDLKSIDNVVLYVKADPSVSSIFVDGHTDSSGRRIYNRRLSKERAEVVTQYLVDHGIKEELITTRYHGERYPAVSNKTFDSRKRNRRSTIRLERGPRAPKSTPIREAQAGTL</sequence>
<dbReference type="PROSITE" id="PS51123">
    <property type="entry name" value="OMPA_2"/>
    <property type="match status" value="1"/>
</dbReference>
<dbReference type="PRINTS" id="PR01023">
    <property type="entry name" value="NAFLGMOTY"/>
</dbReference>
<feature type="domain" description="OmpA-like" evidence="5">
    <location>
        <begin position="176"/>
        <end position="293"/>
    </location>
</feature>
<keyword evidence="2 3" id="KW-0472">Membrane</keyword>
<dbReference type="InterPro" id="IPR041544">
    <property type="entry name" value="MotY_N"/>
</dbReference>
<keyword evidence="7" id="KW-1185">Reference proteome</keyword>
<reference evidence="6 7" key="1">
    <citation type="submission" date="2017-05" db="EMBL/GenBank/DDBJ databases">
        <title>Genomic insights into alkan degradation activity of Oleiphilus messinensis.</title>
        <authorList>
            <person name="Kozyavkin S.A."/>
            <person name="Slesarev A.I."/>
            <person name="Golyshin P.N."/>
            <person name="Korzhenkov A."/>
            <person name="Golyshina O.N."/>
            <person name="Toshchakov S.V."/>
        </authorList>
    </citation>
    <scope>NUCLEOTIDE SEQUENCE [LARGE SCALE GENOMIC DNA]</scope>
    <source>
        <strain evidence="6 7">ME102</strain>
    </source>
</reference>
<proteinExistence type="predicted"/>
<dbReference type="OrthoDB" id="6905929at2"/>
<dbReference type="GO" id="GO:0009279">
    <property type="term" value="C:cell outer membrane"/>
    <property type="evidence" value="ECO:0007669"/>
    <property type="project" value="UniProtKB-SubCell"/>
</dbReference>
<feature type="region of interest" description="Disordered" evidence="4">
    <location>
        <begin position="272"/>
        <end position="309"/>
    </location>
</feature>
<dbReference type="PANTHER" id="PTHR30329:SF17">
    <property type="entry name" value="LIPOPROTEIN YFIB-RELATED"/>
    <property type="match status" value="1"/>
</dbReference>
<gene>
    <name evidence="6" type="ORF">OLMES_3482</name>
</gene>
<protein>
    <submittedName>
        <fullName evidence="6">Peptidoglycan-associated (Lipo)protein</fullName>
    </submittedName>
</protein>
<comment type="subcellular location">
    <subcellularLocation>
        <location evidence="1">Cell outer membrane</location>
    </subcellularLocation>
</comment>
<evidence type="ECO:0000259" key="5">
    <source>
        <dbReference type="PROSITE" id="PS51123"/>
    </source>
</evidence>
<evidence type="ECO:0000256" key="4">
    <source>
        <dbReference type="SAM" id="MobiDB-lite"/>
    </source>
</evidence>
<evidence type="ECO:0000313" key="6">
    <source>
        <dbReference type="EMBL" id="ARU57517.1"/>
    </source>
</evidence>
<dbReference type="CDD" id="cd07185">
    <property type="entry name" value="OmpA_C-like"/>
    <property type="match status" value="1"/>
</dbReference>
<accession>A0A1Y0IAH3</accession>
<organism evidence="6 7">
    <name type="scientific">Oleiphilus messinensis</name>
    <dbReference type="NCBI Taxonomy" id="141451"/>
    <lineage>
        <taxon>Bacteria</taxon>
        <taxon>Pseudomonadati</taxon>
        <taxon>Pseudomonadota</taxon>
        <taxon>Gammaproteobacteria</taxon>
        <taxon>Oceanospirillales</taxon>
        <taxon>Oleiphilaceae</taxon>
        <taxon>Oleiphilus</taxon>
    </lineage>
</organism>
<name>A0A1Y0IAH3_9GAMM</name>
<evidence type="ECO:0000256" key="1">
    <source>
        <dbReference type="ARBA" id="ARBA00004442"/>
    </source>
</evidence>
<dbReference type="PANTHER" id="PTHR30329">
    <property type="entry name" value="STATOR ELEMENT OF FLAGELLAR MOTOR COMPLEX"/>
    <property type="match status" value="1"/>
</dbReference>
<evidence type="ECO:0000256" key="3">
    <source>
        <dbReference type="PROSITE-ProRule" id="PRU00473"/>
    </source>
</evidence>
<dbReference type="InterPro" id="IPR036737">
    <property type="entry name" value="OmpA-like_sf"/>
</dbReference>
<dbReference type="AlphaFoldDB" id="A0A1Y0IAH3"/>
<dbReference type="Proteomes" id="UP000196027">
    <property type="component" value="Chromosome"/>
</dbReference>
<dbReference type="InterPro" id="IPR050330">
    <property type="entry name" value="Bact_OuterMem_StrucFunc"/>
</dbReference>
<dbReference type="Pfam" id="PF18393">
    <property type="entry name" value="MotY_N"/>
    <property type="match status" value="1"/>
</dbReference>
<dbReference type="Gene3D" id="2.60.40.2540">
    <property type="match status" value="1"/>
</dbReference>